<evidence type="ECO:0000313" key="6">
    <source>
        <dbReference type="Proteomes" id="UP000321723"/>
    </source>
</evidence>
<dbReference type="EMBL" id="JACHDN010000001">
    <property type="protein sequence ID" value="MBB5473416.1"/>
    <property type="molecule type" value="Genomic_DNA"/>
</dbReference>
<dbReference type="EMBL" id="BJVQ01000003">
    <property type="protein sequence ID" value="GEL45301.1"/>
    <property type="molecule type" value="Genomic_DNA"/>
</dbReference>
<evidence type="ECO:0000256" key="3">
    <source>
        <dbReference type="SAM" id="SignalP"/>
    </source>
</evidence>
<keyword evidence="2" id="KW-1133">Transmembrane helix</keyword>
<gene>
    <name evidence="4" type="ORF">CHO01_04170</name>
    <name evidence="5" type="ORF">HNR08_002152</name>
</gene>
<dbReference type="Proteomes" id="UP000564629">
    <property type="component" value="Unassembled WGS sequence"/>
</dbReference>
<evidence type="ECO:0000313" key="7">
    <source>
        <dbReference type="Proteomes" id="UP000564629"/>
    </source>
</evidence>
<feature type="region of interest" description="Disordered" evidence="1">
    <location>
        <begin position="193"/>
        <end position="232"/>
    </location>
</feature>
<dbReference type="Proteomes" id="UP000321723">
    <property type="component" value="Unassembled WGS sequence"/>
</dbReference>
<reference evidence="4 6" key="1">
    <citation type="submission" date="2019-07" db="EMBL/GenBank/DDBJ databases">
        <title>Whole genome shotgun sequence of Cellulomonas hominis NBRC 16055.</title>
        <authorList>
            <person name="Hosoyama A."/>
            <person name="Uohara A."/>
            <person name="Ohji S."/>
            <person name="Ichikawa N."/>
        </authorList>
    </citation>
    <scope>NUCLEOTIDE SEQUENCE [LARGE SCALE GENOMIC DNA]</scope>
    <source>
        <strain evidence="4 6">NBRC 16055</strain>
    </source>
</reference>
<feature type="compositionally biased region" description="Low complexity" evidence="1">
    <location>
        <begin position="203"/>
        <end position="226"/>
    </location>
</feature>
<keyword evidence="3" id="KW-0732">Signal</keyword>
<proteinExistence type="predicted"/>
<name>A0A511F7M6_9CELL</name>
<evidence type="ECO:0000256" key="1">
    <source>
        <dbReference type="SAM" id="MobiDB-lite"/>
    </source>
</evidence>
<feature type="transmembrane region" description="Helical" evidence="2">
    <location>
        <begin position="238"/>
        <end position="259"/>
    </location>
</feature>
<protein>
    <recommendedName>
        <fullName evidence="8">Htaa domain-containing protein</fullName>
    </recommendedName>
</protein>
<dbReference type="OrthoDB" id="4775562at2"/>
<reference evidence="5 7" key="2">
    <citation type="submission" date="2020-08" db="EMBL/GenBank/DDBJ databases">
        <title>Sequencing the genomes of 1000 actinobacteria strains.</title>
        <authorList>
            <person name="Klenk H.-P."/>
        </authorList>
    </citation>
    <scope>NUCLEOTIDE SEQUENCE [LARGE SCALE GENOMIC DNA]</scope>
    <source>
        <strain evidence="5 7">DSM 9581</strain>
    </source>
</reference>
<keyword evidence="2" id="KW-0812">Transmembrane</keyword>
<accession>A0A511F7M6</accession>
<comment type="caution">
    <text evidence="4">The sequence shown here is derived from an EMBL/GenBank/DDBJ whole genome shotgun (WGS) entry which is preliminary data.</text>
</comment>
<evidence type="ECO:0008006" key="8">
    <source>
        <dbReference type="Google" id="ProtNLM"/>
    </source>
</evidence>
<evidence type="ECO:0000313" key="5">
    <source>
        <dbReference type="EMBL" id="MBB5473416.1"/>
    </source>
</evidence>
<sequence>MTPTRPLHRVLAAGALALATGLAPAAPAAAATAGPQVVVTGEGGQAVAAPDAATVVQLAGTGFQPVAGGFGGIYVLFGWVDEAAGDGWRPSAGGASGVQYRYAVDEQSQENAGYQRFVAFPGGSTAVEANGGEVAADGTWATELTIPGATLTALGPDGGTVEVDCRQVTCGVITIGAHGVANANNESFTPVTFASEAEPEPEPVAATDEPSAAPADATATPVAAPAEPEDAGTSGMPAVWVAFTAVGVLAAGTTAVVAVRRQRAAEAGATDQQD</sequence>
<evidence type="ECO:0000256" key="2">
    <source>
        <dbReference type="SAM" id="Phobius"/>
    </source>
</evidence>
<evidence type="ECO:0000313" key="4">
    <source>
        <dbReference type="EMBL" id="GEL45301.1"/>
    </source>
</evidence>
<dbReference type="AlphaFoldDB" id="A0A511F7M6"/>
<keyword evidence="6" id="KW-1185">Reference proteome</keyword>
<dbReference type="RefSeq" id="WP_146832800.1">
    <property type="nucleotide sequence ID" value="NZ_BJVQ01000003.1"/>
</dbReference>
<feature type="chain" id="PRO_5038242049" description="Htaa domain-containing protein" evidence="3">
    <location>
        <begin position="26"/>
        <end position="274"/>
    </location>
</feature>
<feature type="signal peptide" evidence="3">
    <location>
        <begin position="1"/>
        <end position="25"/>
    </location>
</feature>
<organism evidence="4 6">
    <name type="scientific">Cellulomonas hominis</name>
    <dbReference type="NCBI Taxonomy" id="156981"/>
    <lineage>
        <taxon>Bacteria</taxon>
        <taxon>Bacillati</taxon>
        <taxon>Actinomycetota</taxon>
        <taxon>Actinomycetes</taxon>
        <taxon>Micrococcales</taxon>
        <taxon>Cellulomonadaceae</taxon>
        <taxon>Cellulomonas</taxon>
    </lineage>
</organism>
<keyword evidence="2" id="KW-0472">Membrane</keyword>